<evidence type="ECO:0000256" key="3">
    <source>
        <dbReference type="ARBA" id="ARBA00022691"/>
    </source>
</evidence>
<evidence type="ECO:0000313" key="11">
    <source>
        <dbReference type="EMBL" id="KII63013.1"/>
    </source>
</evidence>
<evidence type="ECO:0000256" key="5">
    <source>
        <dbReference type="ARBA" id="ARBA00022723"/>
    </source>
</evidence>
<dbReference type="InterPro" id="IPR058240">
    <property type="entry name" value="rSAM_sf"/>
</dbReference>
<dbReference type="InterPro" id="IPR013917">
    <property type="entry name" value="tRNA_wybutosine-synth"/>
</dbReference>
<dbReference type="PANTHER" id="PTHR13930">
    <property type="entry name" value="S-ADENOSYL-L-METHIONINE-DEPENDENT TRNA 4-DEMETHYLWYOSINE SYNTHASE"/>
    <property type="match status" value="1"/>
</dbReference>
<evidence type="ECO:0000256" key="4">
    <source>
        <dbReference type="ARBA" id="ARBA00022694"/>
    </source>
</evidence>
<evidence type="ECO:0000256" key="1">
    <source>
        <dbReference type="ARBA" id="ARBA00001966"/>
    </source>
</evidence>
<dbReference type="EMBL" id="JWZT01004812">
    <property type="protein sequence ID" value="KII63013.1"/>
    <property type="molecule type" value="Genomic_DNA"/>
</dbReference>
<dbReference type="InterPro" id="IPR013785">
    <property type="entry name" value="Aldolase_TIM"/>
</dbReference>
<comment type="catalytic activity">
    <reaction evidence="9">
        <text>N(1)-methylguanosine(37) in tRNA(Phe) + pyruvate + S-adenosyl-L-methionine = 4-demethylwyosine(37) in tRNA(Phe) + 5'-deoxyadenosine + L-methionine + CO2 + H2O</text>
        <dbReference type="Rhea" id="RHEA:36347"/>
        <dbReference type="Rhea" id="RHEA-COMP:10164"/>
        <dbReference type="Rhea" id="RHEA-COMP:10165"/>
        <dbReference type="ChEBI" id="CHEBI:15361"/>
        <dbReference type="ChEBI" id="CHEBI:15377"/>
        <dbReference type="ChEBI" id="CHEBI:16526"/>
        <dbReference type="ChEBI" id="CHEBI:17319"/>
        <dbReference type="ChEBI" id="CHEBI:57844"/>
        <dbReference type="ChEBI" id="CHEBI:59789"/>
        <dbReference type="ChEBI" id="CHEBI:64315"/>
        <dbReference type="ChEBI" id="CHEBI:73542"/>
        <dbReference type="EC" id="4.1.3.44"/>
    </reaction>
</comment>
<dbReference type="SFLD" id="SFLDG01071">
    <property type="entry name" value="tRNA_wybutosine-synthesizing"/>
    <property type="match status" value="1"/>
</dbReference>
<evidence type="ECO:0000256" key="6">
    <source>
        <dbReference type="ARBA" id="ARBA00023004"/>
    </source>
</evidence>
<dbReference type="SUPFAM" id="SSF102114">
    <property type="entry name" value="Radical SAM enzymes"/>
    <property type="match status" value="1"/>
</dbReference>
<dbReference type="GO" id="GO:0046872">
    <property type="term" value="F:metal ion binding"/>
    <property type="evidence" value="ECO:0007669"/>
    <property type="project" value="UniProtKB-KW"/>
</dbReference>
<keyword evidence="6" id="KW-0408">Iron</keyword>
<dbReference type="GO" id="GO:0051539">
    <property type="term" value="F:4 iron, 4 sulfur cluster binding"/>
    <property type="evidence" value="ECO:0007669"/>
    <property type="project" value="UniProtKB-KW"/>
</dbReference>
<evidence type="ECO:0000256" key="9">
    <source>
        <dbReference type="ARBA" id="ARBA00049466"/>
    </source>
</evidence>
<keyword evidence="7" id="KW-0411">Iron-sulfur</keyword>
<dbReference type="InterPro" id="IPR007197">
    <property type="entry name" value="rSAM"/>
</dbReference>
<proteinExistence type="predicted"/>
<keyword evidence="2" id="KW-0004">4Fe-4S</keyword>
<protein>
    <submittedName>
        <fullName evidence="11">S-adenosyl-L-methionine-dependent tRNA 4-demethylwyosine synthase</fullName>
    </submittedName>
</protein>
<dbReference type="SFLD" id="SFLDS00029">
    <property type="entry name" value="Radical_SAM"/>
    <property type="match status" value="1"/>
</dbReference>
<dbReference type="Pfam" id="PF08608">
    <property type="entry name" value="Wyosine_form"/>
    <property type="match status" value="1"/>
</dbReference>
<dbReference type="GO" id="GO:0031591">
    <property type="term" value="P:wybutosine biosynthetic process"/>
    <property type="evidence" value="ECO:0007669"/>
    <property type="project" value="TreeGrafter"/>
</dbReference>
<accession>A0A0C2ICF2</accession>
<evidence type="ECO:0000259" key="10">
    <source>
        <dbReference type="PROSITE" id="PS51918"/>
    </source>
</evidence>
<evidence type="ECO:0000256" key="7">
    <source>
        <dbReference type="ARBA" id="ARBA00023014"/>
    </source>
</evidence>
<comment type="caution">
    <text evidence="11">The sequence shown here is derived from an EMBL/GenBank/DDBJ whole genome shotgun (WGS) entry which is preliminary data.</text>
</comment>
<dbReference type="SFLD" id="SFLDF00284">
    <property type="entry name" value="tRNA_wybutosine-synthesizing"/>
    <property type="match status" value="1"/>
</dbReference>
<evidence type="ECO:0000256" key="2">
    <source>
        <dbReference type="ARBA" id="ARBA00022485"/>
    </source>
</evidence>
<dbReference type="AlphaFoldDB" id="A0A0C2ICF2"/>
<feature type="domain" description="Radical SAM core" evidence="10">
    <location>
        <begin position="46"/>
        <end position="290"/>
    </location>
</feature>
<dbReference type="GO" id="GO:0102521">
    <property type="term" value="F:tRNA-4-demethylwyosine synthase activity"/>
    <property type="evidence" value="ECO:0007669"/>
    <property type="project" value="UniProtKB-EC"/>
</dbReference>
<reference evidence="11 12" key="1">
    <citation type="journal article" date="2014" name="Genome Biol. Evol.">
        <title>The genome of the myxosporean Thelohanellus kitauei shows adaptations to nutrient acquisition within its fish host.</title>
        <authorList>
            <person name="Yang Y."/>
            <person name="Xiong J."/>
            <person name="Zhou Z."/>
            <person name="Huo F."/>
            <person name="Miao W."/>
            <person name="Ran C."/>
            <person name="Liu Y."/>
            <person name="Zhang J."/>
            <person name="Feng J."/>
            <person name="Wang M."/>
            <person name="Wang M."/>
            <person name="Wang L."/>
            <person name="Yao B."/>
        </authorList>
    </citation>
    <scope>NUCLEOTIDE SEQUENCE [LARGE SCALE GENOMIC DNA]</scope>
    <source>
        <strain evidence="11">Wuqing</strain>
    </source>
</reference>
<dbReference type="Pfam" id="PF04055">
    <property type="entry name" value="Radical_SAM"/>
    <property type="match status" value="1"/>
</dbReference>
<dbReference type="PANTHER" id="PTHR13930:SF0">
    <property type="entry name" value="S-ADENOSYL-L-METHIONINE-DEPENDENT TRNA 4-DEMETHYLWYOSINE SYNTHASE TYW1-RELATED"/>
    <property type="match status" value="1"/>
</dbReference>
<comment type="cofactor">
    <cofactor evidence="1">
        <name>[4Fe-4S] cluster</name>
        <dbReference type="ChEBI" id="CHEBI:49883"/>
    </cofactor>
</comment>
<dbReference type="Proteomes" id="UP000031668">
    <property type="component" value="Unassembled WGS sequence"/>
</dbReference>
<dbReference type="InterPro" id="IPR034556">
    <property type="entry name" value="tRNA_wybutosine-synthase"/>
</dbReference>
<organism evidence="11 12">
    <name type="scientific">Thelohanellus kitauei</name>
    <name type="common">Myxosporean</name>
    <dbReference type="NCBI Taxonomy" id="669202"/>
    <lineage>
        <taxon>Eukaryota</taxon>
        <taxon>Metazoa</taxon>
        <taxon>Cnidaria</taxon>
        <taxon>Myxozoa</taxon>
        <taxon>Myxosporea</taxon>
        <taxon>Bivalvulida</taxon>
        <taxon>Platysporina</taxon>
        <taxon>Myxobolidae</taxon>
        <taxon>Thelohanellus</taxon>
    </lineage>
</organism>
<keyword evidence="5" id="KW-0479">Metal-binding</keyword>
<sequence>MVTPVIRSSLTKQGYRVVGSHSGVKLCRWTKSMVRNRGGCYKHTFYGIQSHNCMEATPSLACANKCIFCWRHHANPVGTKWTWNMDDPQFVVDNLIIQHKQMIKIMKGIQGANPERLAEAQTIQHCALSLVGEPIMYPRINEVIDILHEKNISTFLVTNAQFPLCIQNLVPVTQLYVSIDASTPETLKKIDRPLFADFWERLLQSIDFLKQKRQRTVYRLTLVKNYNNTNVCEYSKLIERGEPSFVEIKAVTYCGQDESSEVRIHHTPYHYEVVEFSKKLLSYISDYDIACEHEHSNSVLLAHKKFYFNDTWNTWINYKKFSELYQKWKESDRTYEFTEIDYSAPTPGWALHGSNEKGFDPTESRFVKHR</sequence>
<dbReference type="Gene3D" id="3.20.20.70">
    <property type="entry name" value="Aldolase class I"/>
    <property type="match status" value="1"/>
</dbReference>
<evidence type="ECO:0000313" key="12">
    <source>
        <dbReference type="Proteomes" id="UP000031668"/>
    </source>
</evidence>
<keyword evidence="3" id="KW-0949">S-adenosyl-L-methionine</keyword>
<dbReference type="OMA" id="HRCLQMT"/>
<dbReference type="OrthoDB" id="271553at2759"/>
<name>A0A0C2ICF2_THEKT</name>
<keyword evidence="12" id="KW-1185">Reference proteome</keyword>
<keyword evidence="8" id="KW-0456">Lyase</keyword>
<dbReference type="PROSITE" id="PS51918">
    <property type="entry name" value="RADICAL_SAM"/>
    <property type="match status" value="1"/>
</dbReference>
<evidence type="ECO:0000256" key="8">
    <source>
        <dbReference type="ARBA" id="ARBA00023239"/>
    </source>
</evidence>
<keyword evidence="4" id="KW-0819">tRNA processing</keyword>
<gene>
    <name evidence="11" type="ORF">RF11_02105</name>
</gene>